<protein>
    <submittedName>
        <fullName evidence="1">Uncharacterized protein</fullName>
    </submittedName>
</protein>
<evidence type="ECO:0000313" key="1">
    <source>
        <dbReference type="EMBL" id="STW49090.1"/>
    </source>
</evidence>
<proteinExistence type="predicted"/>
<dbReference type="AlphaFoldDB" id="A0A378G0A5"/>
<gene>
    <name evidence="1" type="ORF">NCTC9617_05712</name>
</gene>
<organism evidence="1 2">
    <name type="scientific">Klebsiella pneumoniae</name>
    <dbReference type="NCBI Taxonomy" id="573"/>
    <lineage>
        <taxon>Bacteria</taxon>
        <taxon>Pseudomonadati</taxon>
        <taxon>Pseudomonadota</taxon>
        <taxon>Gammaproteobacteria</taxon>
        <taxon>Enterobacterales</taxon>
        <taxon>Enterobacteriaceae</taxon>
        <taxon>Klebsiella/Raoultella group</taxon>
        <taxon>Klebsiella</taxon>
        <taxon>Klebsiella pneumoniae complex</taxon>
    </lineage>
</organism>
<sequence>MRNVKKLNRQEVGWGRFPHELSEVIFCGDDEVKVIYQGKLKPSQHMRALIPVPEIPMKGRVNLRGNILFLKSSGC</sequence>
<dbReference type="EMBL" id="UGNC01000005">
    <property type="protein sequence ID" value="STW49090.1"/>
    <property type="molecule type" value="Genomic_DNA"/>
</dbReference>
<name>A0A378G0A5_KLEPN</name>
<dbReference type="Proteomes" id="UP000255167">
    <property type="component" value="Unassembled WGS sequence"/>
</dbReference>
<evidence type="ECO:0000313" key="2">
    <source>
        <dbReference type="Proteomes" id="UP000255167"/>
    </source>
</evidence>
<reference evidence="1 2" key="1">
    <citation type="submission" date="2018-06" db="EMBL/GenBank/DDBJ databases">
        <authorList>
            <consortium name="Pathogen Informatics"/>
            <person name="Doyle S."/>
        </authorList>
    </citation>
    <scope>NUCLEOTIDE SEQUENCE [LARGE SCALE GENOMIC DNA]</scope>
    <source>
        <strain evidence="1 2">NCTC9617</strain>
    </source>
</reference>
<accession>A0A378G0A5</accession>